<dbReference type="InterPro" id="IPR002347">
    <property type="entry name" value="SDR_fam"/>
</dbReference>
<comment type="similarity">
    <text evidence="1">Belongs to the short-chain dehydrogenases/reductases (SDR) family.</text>
</comment>
<organism evidence="4">
    <name type="scientific">freshwater metagenome</name>
    <dbReference type="NCBI Taxonomy" id="449393"/>
    <lineage>
        <taxon>unclassified sequences</taxon>
        <taxon>metagenomes</taxon>
        <taxon>ecological metagenomes</taxon>
    </lineage>
</organism>
<evidence type="ECO:0000313" key="4">
    <source>
        <dbReference type="EMBL" id="CAB4936880.1"/>
    </source>
</evidence>
<evidence type="ECO:0000256" key="1">
    <source>
        <dbReference type="ARBA" id="ARBA00006484"/>
    </source>
</evidence>
<dbReference type="PRINTS" id="PR00080">
    <property type="entry name" value="SDRFAMILY"/>
</dbReference>
<dbReference type="SMART" id="SM00822">
    <property type="entry name" value="PKS_KR"/>
    <property type="match status" value="1"/>
</dbReference>
<dbReference type="EMBL" id="CAFBNF010000044">
    <property type="protein sequence ID" value="CAB4936880.1"/>
    <property type="molecule type" value="Genomic_DNA"/>
</dbReference>
<dbReference type="PRINTS" id="PR00081">
    <property type="entry name" value="GDHRDH"/>
</dbReference>
<dbReference type="PANTHER" id="PTHR42760">
    <property type="entry name" value="SHORT-CHAIN DEHYDROGENASES/REDUCTASES FAMILY MEMBER"/>
    <property type="match status" value="1"/>
</dbReference>
<dbReference type="InterPro" id="IPR057326">
    <property type="entry name" value="KR_dom"/>
</dbReference>
<dbReference type="GO" id="GO:0016616">
    <property type="term" value="F:oxidoreductase activity, acting on the CH-OH group of donors, NAD or NADP as acceptor"/>
    <property type="evidence" value="ECO:0007669"/>
    <property type="project" value="UniProtKB-ARBA"/>
</dbReference>
<sequence>MSRLADRVALVTGSGRGIGRATALRLARDGASVVVNDLDAEPAAETVALIEAEGGRAVTAVGNTVDLEQARAVAQTAIDSYGQLDIVINNAGTTRDKMFHGLDDDLFDFVLDANLRTAYHTTLAAMPYMREVAKREMAENGGRPRYQRKIVFTSSVAALMGNPGQFNYTAAKGALVAVTKTLARELGPFGINVNAVAPGFIETRLTQAKQEGDTYGIPEQMRQMSLMLIALGRLGEPEDIANVHAFLASSDSDFISGVTIPVTGGQLGGM</sequence>
<dbReference type="SUPFAM" id="SSF51735">
    <property type="entry name" value="NAD(P)-binding Rossmann-fold domains"/>
    <property type="match status" value="1"/>
</dbReference>
<name>A0A6J7J1K2_9ZZZZ</name>
<dbReference type="Pfam" id="PF13561">
    <property type="entry name" value="adh_short_C2"/>
    <property type="match status" value="1"/>
</dbReference>
<accession>A0A6J7J1K2</accession>
<dbReference type="InterPro" id="IPR036291">
    <property type="entry name" value="NAD(P)-bd_dom_sf"/>
</dbReference>
<gene>
    <name evidence="4" type="ORF">UFOPK3773_00592</name>
</gene>
<dbReference type="FunFam" id="3.40.50.720:FF:000084">
    <property type="entry name" value="Short-chain dehydrogenase reductase"/>
    <property type="match status" value="1"/>
</dbReference>
<proteinExistence type="inferred from homology"/>
<reference evidence="4" key="1">
    <citation type="submission" date="2020-05" db="EMBL/GenBank/DDBJ databases">
        <authorList>
            <person name="Chiriac C."/>
            <person name="Salcher M."/>
            <person name="Ghai R."/>
            <person name="Kavagutti S V."/>
        </authorList>
    </citation>
    <scope>NUCLEOTIDE SEQUENCE</scope>
</reference>
<dbReference type="Gene3D" id="3.40.50.720">
    <property type="entry name" value="NAD(P)-binding Rossmann-like Domain"/>
    <property type="match status" value="1"/>
</dbReference>
<protein>
    <submittedName>
        <fullName evidence="4">Unannotated protein</fullName>
    </submittedName>
</protein>
<evidence type="ECO:0000259" key="3">
    <source>
        <dbReference type="SMART" id="SM00822"/>
    </source>
</evidence>
<dbReference type="PROSITE" id="PS00061">
    <property type="entry name" value="ADH_SHORT"/>
    <property type="match status" value="1"/>
</dbReference>
<keyword evidence="2" id="KW-0560">Oxidoreductase</keyword>
<dbReference type="AlphaFoldDB" id="A0A6J7J1K2"/>
<dbReference type="NCBIfam" id="NF005559">
    <property type="entry name" value="PRK07231.1"/>
    <property type="match status" value="1"/>
</dbReference>
<dbReference type="PANTHER" id="PTHR42760:SF133">
    <property type="entry name" value="3-OXOACYL-[ACYL-CARRIER-PROTEIN] REDUCTASE"/>
    <property type="match status" value="1"/>
</dbReference>
<evidence type="ECO:0000256" key="2">
    <source>
        <dbReference type="ARBA" id="ARBA00023002"/>
    </source>
</evidence>
<feature type="domain" description="Ketoreductase" evidence="3">
    <location>
        <begin position="7"/>
        <end position="199"/>
    </location>
</feature>
<dbReference type="InterPro" id="IPR020904">
    <property type="entry name" value="Sc_DH/Rdtase_CS"/>
</dbReference>